<gene>
    <name evidence="1" type="ORF">GCM10023313_12080</name>
</gene>
<organism evidence="1 2">
    <name type="scientific">Mucilaginibacter defluvii</name>
    <dbReference type="NCBI Taxonomy" id="1196019"/>
    <lineage>
        <taxon>Bacteria</taxon>
        <taxon>Pseudomonadati</taxon>
        <taxon>Bacteroidota</taxon>
        <taxon>Sphingobacteriia</taxon>
        <taxon>Sphingobacteriales</taxon>
        <taxon>Sphingobacteriaceae</taxon>
        <taxon>Mucilaginibacter</taxon>
    </lineage>
</organism>
<evidence type="ECO:0000313" key="2">
    <source>
        <dbReference type="Proteomes" id="UP001501436"/>
    </source>
</evidence>
<dbReference type="EMBL" id="BAABJI010000001">
    <property type="protein sequence ID" value="GAA4910514.1"/>
    <property type="molecule type" value="Genomic_DNA"/>
</dbReference>
<accession>A0ABP9FV66</accession>
<proteinExistence type="predicted"/>
<reference evidence="2" key="1">
    <citation type="journal article" date="2019" name="Int. J. Syst. Evol. Microbiol.">
        <title>The Global Catalogue of Microorganisms (GCM) 10K type strain sequencing project: providing services to taxonomists for standard genome sequencing and annotation.</title>
        <authorList>
            <consortium name="The Broad Institute Genomics Platform"/>
            <consortium name="The Broad Institute Genome Sequencing Center for Infectious Disease"/>
            <person name="Wu L."/>
            <person name="Ma J."/>
        </authorList>
    </citation>
    <scope>NUCLEOTIDE SEQUENCE [LARGE SCALE GENOMIC DNA]</scope>
    <source>
        <strain evidence="2">JCM 18283</strain>
    </source>
</reference>
<keyword evidence="2" id="KW-1185">Reference proteome</keyword>
<name>A0ABP9FV66_9SPHI</name>
<dbReference type="Proteomes" id="UP001501436">
    <property type="component" value="Unassembled WGS sequence"/>
</dbReference>
<sequence length="199" mass="22384">MGHKNFFMEKFALTLESQPAIDAYLADSFVSRDEMPILLEIGSAISSGDIALLAWFAGFGDSFRQILMNVKEHRRALEFGFTEIAFNRYGWFSCSPFLDRETIGFEQSEIRIGRGPNGLWVYALRCNYGVAGDSGPLSVFCKQYPSREAVLDAALAELKMKISRYVGNSDTTNYKQDVLNKTLKAIAAYQVDRVQLSLF</sequence>
<evidence type="ECO:0000313" key="1">
    <source>
        <dbReference type="EMBL" id="GAA4910514.1"/>
    </source>
</evidence>
<protein>
    <submittedName>
        <fullName evidence="1">Uncharacterized protein</fullName>
    </submittedName>
</protein>
<comment type="caution">
    <text evidence="1">The sequence shown here is derived from an EMBL/GenBank/DDBJ whole genome shotgun (WGS) entry which is preliminary data.</text>
</comment>